<sequence>MEKVLPVCKWSSCGTPVWTALGFLPLILVERGNFLSRLDPDSWECKLKKALVDTLTGTRARSVDPKAS</sequence>
<name>A0A0E9TIZ3_ANGAN</name>
<dbReference type="AlphaFoldDB" id="A0A0E9TIZ3"/>
<evidence type="ECO:0000313" key="1">
    <source>
        <dbReference type="EMBL" id="JAH53561.1"/>
    </source>
</evidence>
<dbReference type="EMBL" id="GBXM01055016">
    <property type="protein sequence ID" value="JAH53561.1"/>
    <property type="molecule type" value="Transcribed_RNA"/>
</dbReference>
<reference evidence="1" key="1">
    <citation type="submission" date="2014-11" db="EMBL/GenBank/DDBJ databases">
        <authorList>
            <person name="Amaro Gonzalez C."/>
        </authorList>
    </citation>
    <scope>NUCLEOTIDE SEQUENCE</scope>
</reference>
<protein>
    <submittedName>
        <fullName evidence="1">Uncharacterized protein</fullName>
    </submittedName>
</protein>
<organism evidence="1">
    <name type="scientific">Anguilla anguilla</name>
    <name type="common">European freshwater eel</name>
    <name type="synonym">Muraena anguilla</name>
    <dbReference type="NCBI Taxonomy" id="7936"/>
    <lineage>
        <taxon>Eukaryota</taxon>
        <taxon>Metazoa</taxon>
        <taxon>Chordata</taxon>
        <taxon>Craniata</taxon>
        <taxon>Vertebrata</taxon>
        <taxon>Euteleostomi</taxon>
        <taxon>Actinopterygii</taxon>
        <taxon>Neopterygii</taxon>
        <taxon>Teleostei</taxon>
        <taxon>Anguilliformes</taxon>
        <taxon>Anguillidae</taxon>
        <taxon>Anguilla</taxon>
    </lineage>
</organism>
<proteinExistence type="predicted"/>
<reference evidence="1" key="2">
    <citation type="journal article" date="2015" name="Fish Shellfish Immunol.">
        <title>Early steps in the European eel (Anguilla anguilla)-Vibrio vulnificus interaction in the gills: Role of the RtxA13 toxin.</title>
        <authorList>
            <person name="Callol A."/>
            <person name="Pajuelo D."/>
            <person name="Ebbesson L."/>
            <person name="Teles M."/>
            <person name="MacKenzie S."/>
            <person name="Amaro C."/>
        </authorList>
    </citation>
    <scope>NUCLEOTIDE SEQUENCE</scope>
</reference>
<accession>A0A0E9TIZ3</accession>